<feature type="transmembrane region" description="Helical" evidence="1">
    <location>
        <begin position="48"/>
        <end position="71"/>
    </location>
</feature>
<evidence type="ECO:0000256" key="1">
    <source>
        <dbReference type="SAM" id="Phobius"/>
    </source>
</evidence>
<accession>A0ABD1GR39</accession>
<keyword evidence="1" id="KW-0812">Transmembrane</keyword>
<organism evidence="2 3">
    <name type="scientific">Salvia divinorum</name>
    <name type="common">Maria pastora</name>
    <name type="synonym">Diviner's sage</name>
    <dbReference type="NCBI Taxonomy" id="28513"/>
    <lineage>
        <taxon>Eukaryota</taxon>
        <taxon>Viridiplantae</taxon>
        <taxon>Streptophyta</taxon>
        <taxon>Embryophyta</taxon>
        <taxon>Tracheophyta</taxon>
        <taxon>Spermatophyta</taxon>
        <taxon>Magnoliopsida</taxon>
        <taxon>eudicotyledons</taxon>
        <taxon>Gunneridae</taxon>
        <taxon>Pentapetalae</taxon>
        <taxon>asterids</taxon>
        <taxon>lamiids</taxon>
        <taxon>Lamiales</taxon>
        <taxon>Lamiaceae</taxon>
        <taxon>Nepetoideae</taxon>
        <taxon>Mentheae</taxon>
        <taxon>Salviinae</taxon>
        <taxon>Salvia</taxon>
        <taxon>Salvia subgen. Calosphace</taxon>
    </lineage>
</organism>
<keyword evidence="3" id="KW-1185">Reference proteome</keyword>
<reference evidence="2 3" key="1">
    <citation type="submission" date="2024-06" db="EMBL/GenBank/DDBJ databases">
        <title>A chromosome level genome sequence of Diviner's sage (Salvia divinorum).</title>
        <authorList>
            <person name="Ford S.A."/>
            <person name="Ro D.-K."/>
            <person name="Ness R.W."/>
            <person name="Phillips M.A."/>
        </authorList>
    </citation>
    <scope>NUCLEOTIDE SEQUENCE [LARGE SCALE GENOMIC DNA]</scope>
    <source>
        <strain evidence="2">SAF-2024a</strain>
        <tissue evidence="2">Leaf</tissue>
    </source>
</reference>
<comment type="caution">
    <text evidence="2">The sequence shown here is derived from an EMBL/GenBank/DDBJ whole genome shotgun (WGS) entry which is preliminary data.</text>
</comment>
<evidence type="ECO:0000313" key="2">
    <source>
        <dbReference type="EMBL" id="KAL1546577.1"/>
    </source>
</evidence>
<gene>
    <name evidence="2" type="ORF">AAHA92_23154</name>
</gene>
<dbReference type="Proteomes" id="UP001567538">
    <property type="component" value="Unassembled WGS sequence"/>
</dbReference>
<keyword evidence="1" id="KW-1133">Transmembrane helix</keyword>
<dbReference type="EMBL" id="JBEAFC010000008">
    <property type="protein sequence ID" value="KAL1546577.1"/>
    <property type="molecule type" value="Genomic_DNA"/>
</dbReference>
<sequence length="73" mass="8218">MDTRGGSSATTLMFEAWQQLKHLKRLELLQVLDLSYNEEDTCANQHFWGVYLLLNLVQLVIVGNAVVVSLARG</sequence>
<keyword evidence="1" id="KW-0472">Membrane</keyword>
<evidence type="ECO:0000313" key="3">
    <source>
        <dbReference type="Proteomes" id="UP001567538"/>
    </source>
</evidence>
<proteinExistence type="predicted"/>
<dbReference type="AlphaFoldDB" id="A0ABD1GR39"/>
<name>A0ABD1GR39_SALDI</name>
<protein>
    <submittedName>
        <fullName evidence="2">Uncharacterized protein</fullName>
    </submittedName>
</protein>